<proteinExistence type="predicted"/>
<organism evidence="1 2">
    <name type="scientific">Vaccinium darrowii</name>
    <dbReference type="NCBI Taxonomy" id="229202"/>
    <lineage>
        <taxon>Eukaryota</taxon>
        <taxon>Viridiplantae</taxon>
        <taxon>Streptophyta</taxon>
        <taxon>Embryophyta</taxon>
        <taxon>Tracheophyta</taxon>
        <taxon>Spermatophyta</taxon>
        <taxon>Magnoliopsida</taxon>
        <taxon>eudicotyledons</taxon>
        <taxon>Gunneridae</taxon>
        <taxon>Pentapetalae</taxon>
        <taxon>asterids</taxon>
        <taxon>Ericales</taxon>
        <taxon>Ericaceae</taxon>
        <taxon>Vaccinioideae</taxon>
        <taxon>Vaccinieae</taxon>
        <taxon>Vaccinium</taxon>
    </lineage>
</organism>
<gene>
    <name evidence="1" type="ORF">Vadar_021919</name>
</gene>
<reference evidence="1 2" key="1">
    <citation type="journal article" date="2021" name="Hortic Res">
        <title>High-quality reference genome and annotation aids understanding of berry development for evergreen blueberry (Vaccinium darrowii).</title>
        <authorList>
            <person name="Yu J."/>
            <person name="Hulse-Kemp A.M."/>
            <person name="Babiker E."/>
            <person name="Staton M."/>
        </authorList>
    </citation>
    <scope>NUCLEOTIDE SEQUENCE [LARGE SCALE GENOMIC DNA]</scope>
    <source>
        <strain evidence="2">cv. NJ 8807/NJ 8810</strain>
        <tissue evidence="1">Young leaf</tissue>
    </source>
</reference>
<dbReference type="EMBL" id="CM037155">
    <property type="protein sequence ID" value="KAH7847100.1"/>
    <property type="molecule type" value="Genomic_DNA"/>
</dbReference>
<comment type="caution">
    <text evidence="1">The sequence shown here is derived from an EMBL/GenBank/DDBJ whole genome shotgun (WGS) entry which is preliminary data.</text>
</comment>
<keyword evidence="2" id="KW-1185">Reference proteome</keyword>
<sequence length="86" mass="9631">MKCGCFSPDLGVINGRVLAELLSVPLPTVEHLLLLPLPPSTRVKLGSTIFYVMDLKPFKLDIDELINEFAENKMTNLADLKRILHI</sequence>
<evidence type="ECO:0000313" key="1">
    <source>
        <dbReference type="EMBL" id="KAH7847100.1"/>
    </source>
</evidence>
<protein>
    <submittedName>
        <fullName evidence="1">Uncharacterized protein</fullName>
    </submittedName>
</protein>
<dbReference type="Proteomes" id="UP000828048">
    <property type="component" value="Chromosome 5"/>
</dbReference>
<name>A0ACB7Y284_9ERIC</name>
<evidence type="ECO:0000313" key="2">
    <source>
        <dbReference type="Proteomes" id="UP000828048"/>
    </source>
</evidence>
<accession>A0ACB7Y284</accession>